<dbReference type="GO" id="GO:0005886">
    <property type="term" value="C:plasma membrane"/>
    <property type="evidence" value="ECO:0007669"/>
    <property type="project" value="UniProtKB-SubCell"/>
</dbReference>
<feature type="transmembrane region" description="Helical" evidence="11">
    <location>
        <begin position="80"/>
        <end position="99"/>
    </location>
</feature>
<sequence length="237" mass="26076">MEGPKIFFTIPLFGGIHIDETIVNAFLITAVLFILCKVLTYKMEKIPRKKTQIIAEKLVLTIDNLVETTMGKNCMRFSPYIMALFASSIFGSLIGLIGMRPTTMDINTTGAWALLTAFFIHYMGFKANGFKTYMKSFAEPIPLLLPINLIGIVSTPVGMALRHFGNIVGGNIIMTLIYTGLASLSSMIHLPVPLFQAGLPAILSLYFDLFSGFMQAFIFCMLTMVYVSNSAPDESAA</sequence>
<comment type="caution">
    <text evidence="12">The sequence shown here is derived from an EMBL/GenBank/DDBJ whole genome shotgun (WGS) entry which is preliminary data.</text>
</comment>
<keyword evidence="11" id="KW-1003">Cell membrane</keyword>
<evidence type="ECO:0000313" key="12">
    <source>
        <dbReference type="EMBL" id="MBC8560885.1"/>
    </source>
</evidence>
<evidence type="ECO:0000256" key="11">
    <source>
        <dbReference type="HAMAP-Rule" id="MF_01393"/>
    </source>
</evidence>
<dbReference type="Proteomes" id="UP000610760">
    <property type="component" value="Unassembled WGS sequence"/>
</dbReference>
<name>A0A926E7E0_9FIRM</name>
<dbReference type="PRINTS" id="PR00123">
    <property type="entry name" value="ATPASEA"/>
</dbReference>
<dbReference type="PANTHER" id="PTHR42823:SF3">
    <property type="entry name" value="ATP SYNTHASE SUBUNIT A, CHLOROPLASTIC"/>
    <property type="match status" value="1"/>
</dbReference>
<keyword evidence="6 11" id="KW-0375">Hydrogen ion transport</keyword>
<keyword evidence="10 11" id="KW-0066">ATP synthesis</keyword>
<dbReference type="RefSeq" id="WP_249296180.1">
    <property type="nucleotide sequence ID" value="NZ_JACRSV010000005.1"/>
</dbReference>
<comment type="function">
    <text evidence="11">Key component of the proton channel; it plays a direct role in the translocation of protons across the membrane.</text>
</comment>
<evidence type="ECO:0000256" key="4">
    <source>
        <dbReference type="ARBA" id="ARBA00022547"/>
    </source>
</evidence>
<evidence type="ECO:0000256" key="3">
    <source>
        <dbReference type="ARBA" id="ARBA00022448"/>
    </source>
</evidence>
<keyword evidence="13" id="KW-1185">Reference proteome</keyword>
<keyword evidence="3 11" id="KW-0813">Transport</keyword>
<evidence type="ECO:0000256" key="5">
    <source>
        <dbReference type="ARBA" id="ARBA00022692"/>
    </source>
</evidence>
<dbReference type="AlphaFoldDB" id="A0A926E7E0"/>
<dbReference type="EMBL" id="JACRSV010000005">
    <property type="protein sequence ID" value="MBC8560885.1"/>
    <property type="molecule type" value="Genomic_DNA"/>
</dbReference>
<dbReference type="Pfam" id="PF00119">
    <property type="entry name" value="ATP-synt_A"/>
    <property type="match status" value="1"/>
</dbReference>
<dbReference type="GO" id="GO:0046933">
    <property type="term" value="F:proton-transporting ATP synthase activity, rotational mechanism"/>
    <property type="evidence" value="ECO:0007669"/>
    <property type="project" value="UniProtKB-UniRule"/>
</dbReference>
<feature type="transmembrane region" description="Helical" evidence="11">
    <location>
        <begin position="111"/>
        <end position="129"/>
    </location>
</feature>
<keyword evidence="8 11" id="KW-0406">Ion transport</keyword>
<accession>A0A926E7E0</accession>
<gene>
    <name evidence="11" type="primary">atpB</name>
    <name evidence="12" type="ORF">H8710_12495</name>
</gene>
<evidence type="ECO:0000256" key="1">
    <source>
        <dbReference type="ARBA" id="ARBA00004141"/>
    </source>
</evidence>
<evidence type="ECO:0000313" key="13">
    <source>
        <dbReference type="Proteomes" id="UP000610760"/>
    </source>
</evidence>
<keyword evidence="9 11" id="KW-0472">Membrane</keyword>
<dbReference type="InterPro" id="IPR045082">
    <property type="entry name" value="ATP_syn_F0_a_bact/chloroplast"/>
</dbReference>
<dbReference type="InterPro" id="IPR035908">
    <property type="entry name" value="F0_ATP_A_sf"/>
</dbReference>
<dbReference type="GO" id="GO:0042777">
    <property type="term" value="P:proton motive force-driven plasma membrane ATP synthesis"/>
    <property type="evidence" value="ECO:0007669"/>
    <property type="project" value="TreeGrafter"/>
</dbReference>
<feature type="transmembrane region" description="Helical" evidence="11">
    <location>
        <begin position="22"/>
        <end position="40"/>
    </location>
</feature>
<dbReference type="SUPFAM" id="SSF81336">
    <property type="entry name" value="F1F0 ATP synthase subunit A"/>
    <property type="match status" value="1"/>
</dbReference>
<evidence type="ECO:0000256" key="9">
    <source>
        <dbReference type="ARBA" id="ARBA00023136"/>
    </source>
</evidence>
<feature type="transmembrane region" description="Helical" evidence="11">
    <location>
        <begin position="202"/>
        <end position="227"/>
    </location>
</feature>
<evidence type="ECO:0000256" key="2">
    <source>
        <dbReference type="ARBA" id="ARBA00006810"/>
    </source>
</evidence>
<evidence type="ECO:0000256" key="10">
    <source>
        <dbReference type="ARBA" id="ARBA00023310"/>
    </source>
</evidence>
<organism evidence="12 13">
    <name type="scientific">Fumia xinanensis</name>
    <dbReference type="NCBI Taxonomy" id="2763659"/>
    <lineage>
        <taxon>Bacteria</taxon>
        <taxon>Bacillati</taxon>
        <taxon>Bacillota</taxon>
        <taxon>Clostridia</taxon>
        <taxon>Eubacteriales</taxon>
        <taxon>Oscillospiraceae</taxon>
        <taxon>Fumia</taxon>
    </lineage>
</organism>
<keyword evidence="5 11" id="KW-0812">Transmembrane</keyword>
<evidence type="ECO:0000256" key="8">
    <source>
        <dbReference type="ARBA" id="ARBA00023065"/>
    </source>
</evidence>
<feature type="transmembrane region" description="Helical" evidence="11">
    <location>
        <begin position="167"/>
        <end position="190"/>
    </location>
</feature>
<dbReference type="Gene3D" id="1.20.120.220">
    <property type="entry name" value="ATP synthase, F0 complex, subunit A"/>
    <property type="match status" value="1"/>
</dbReference>
<evidence type="ECO:0000256" key="6">
    <source>
        <dbReference type="ARBA" id="ARBA00022781"/>
    </source>
</evidence>
<keyword evidence="4 11" id="KW-0138">CF(0)</keyword>
<keyword evidence="7 11" id="KW-1133">Transmembrane helix</keyword>
<comment type="subcellular location">
    <subcellularLocation>
        <location evidence="11">Cell membrane</location>
        <topology evidence="11">Multi-pass membrane protein</topology>
    </subcellularLocation>
    <subcellularLocation>
        <location evidence="1">Membrane</location>
        <topology evidence="1">Multi-pass membrane protein</topology>
    </subcellularLocation>
</comment>
<dbReference type="PANTHER" id="PTHR42823">
    <property type="entry name" value="ATP SYNTHASE SUBUNIT A, CHLOROPLASTIC"/>
    <property type="match status" value="1"/>
</dbReference>
<proteinExistence type="inferred from homology"/>
<evidence type="ECO:0000256" key="7">
    <source>
        <dbReference type="ARBA" id="ARBA00022989"/>
    </source>
</evidence>
<comment type="similarity">
    <text evidence="2 11">Belongs to the ATPase A chain family.</text>
</comment>
<dbReference type="CDD" id="cd00310">
    <property type="entry name" value="ATP-synt_Fo_a_6"/>
    <property type="match status" value="1"/>
</dbReference>
<protein>
    <recommendedName>
        <fullName evidence="11">ATP synthase subunit a</fullName>
    </recommendedName>
    <alternativeName>
        <fullName evidence="11">ATP synthase F0 sector subunit a</fullName>
    </alternativeName>
    <alternativeName>
        <fullName evidence="11">F-ATPase subunit 6</fullName>
    </alternativeName>
</protein>
<reference evidence="12" key="1">
    <citation type="submission" date="2020-08" db="EMBL/GenBank/DDBJ databases">
        <title>Genome public.</title>
        <authorList>
            <person name="Liu C."/>
            <person name="Sun Q."/>
        </authorList>
    </citation>
    <scope>NUCLEOTIDE SEQUENCE</scope>
    <source>
        <strain evidence="12">NSJ-33</strain>
    </source>
</reference>
<dbReference type="HAMAP" id="MF_01393">
    <property type="entry name" value="ATP_synth_a_bact"/>
    <property type="match status" value="1"/>
</dbReference>
<dbReference type="GO" id="GO:0045259">
    <property type="term" value="C:proton-transporting ATP synthase complex"/>
    <property type="evidence" value="ECO:0007669"/>
    <property type="project" value="UniProtKB-KW"/>
</dbReference>
<dbReference type="InterPro" id="IPR000568">
    <property type="entry name" value="ATP_synth_F0_asu"/>
</dbReference>